<dbReference type="RefSeq" id="WP_091389211.1">
    <property type="nucleotide sequence ID" value="NZ_FNUJ01000003.1"/>
</dbReference>
<dbReference type="STRING" id="218821.SAMN05421837_103701"/>
<evidence type="ECO:0000313" key="1">
    <source>
        <dbReference type="EMBL" id="SEF27247.1"/>
    </source>
</evidence>
<organism evidence="1 2">
    <name type="scientific">Amycolatopsis pretoriensis</name>
    <dbReference type="NCBI Taxonomy" id="218821"/>
    <lineage>
        <taxon>Bacteria</taxon>
        <taxon>Bacillati</taxon>
        <taxon>Actinomycetota</taxon>
        <taxon>Actinomycetes</taxon>
        <taxon>Pseudonocardiales</taxon>
        <taxon>Pseudonocardiaceae</taxon>
        <taxon>Amycolatopsis</taxon>
    </lineage>
</organism>
<gene>
    <name evidence="1" type="ORF">SAMN05421837_103701</name>
</gene>
<dbReference type="Proteomes" id="UP000198878">
    <property type="component" value="Unassembled WGS sequence"/>
</dbReference>
<dbReference type="SUPFAM" id="SSF140453">
    <property type="entry name" value="EsxAB dimer-like"/>
    <property type="match status" value="1"/>
</dbReference>
<dbReference type="EMBL" id="FNUJ01000003">
    <property type="protein sequence ID" value="SEF27247.1"/>
    <property type="molecule type" value="Genomic_DNA"/>
</dbReference>
<sequence>MSRPELDVRFADLVLDRMGAITGELGDLLAELESTVEPELAGWTGEAREEYLRAKREWGRAAERMPGCLERAREAFGELAGSVFTRVKTE</sequence>
<dbReference type="InterPro" id="IPR010310">
    <property type="entry name" value="T7SS_ESAT-6-like"/>
</dbReference>
<dbReference type="InterPro" id="IPR036689">
    <property type="entry name" value="ESAT-6-like_sf"/>
</dbReference>
<name>A0A1H5QPX5_9PSEU</name>
<keyword evidence="2" id="KW-1185">Reference proteome</keyword>
<reference evidence="2" key="1">
    <citation type="submission" date="2016-10" db="EMBL/GenBank/DDBJ databases">
        <authorList>
            <person name="Varghese N."/>
            <person name="Submissions S."/>
        </authorList>
    </citation>
    <scope>NUCLEOTIDE SEQUENCE [LARGE SCALE GENOMIC DNA]</scope>
    <source>
        <strain evidence="2">DSM 44654</strain>
    </source>
</reference>
<proteinExistence type="predicted"/>
<dbReference type="Gene3D" id="1.10.287.1060">
    <property type="entry name" value="ESAT-6-like"/>
    <property type="match status" value="1"/>
</dbReference>
<protein>
    <recommendedName>
        <fullName evidence="3">WXG100 family type VII secretion target</fullName>
    </recommendedName>
</protein>
<evidence type="ECO:0000313" key="2">
    <source>
        <dbReference type="Proteomes" id="UP000198878"/>
    </source>
</evidence>
<dbReference type="AlphaFoldDB" id="A0A1H5QPX5"/>
<accession>A0A1H5QPX5</accession>
<evidence type="ECO:0008006" key="3">
    <source>
        <dbReference type="Google" id="ProtNLM"/>
    </source>
</evidence>
<dbReference type="Pfam" id="PF06013">
    <property type="entry name" value="WXG100"/>
    <property type="match status" value="1"/>
</dbReference>